<name>A0A834DQF2_9CHIR</name>
<dbReference type="EMBL" id="JABVXQ010000008">
    <property type="protein sequence ID" value="KAF6092125.1"/>
    <property type="molecule type" value="Genomic_DNA"/>
</dbReference>
<proteinExistence type="predicted"/>
<organism evidence="1 2">
    <name type="scientific">Phyllostomus discolor</name>
    <name type="common">pale spear-nosed bat</name>
    <dbReference type="NCBI Taxonomy" id="89673"/>
    <lineage>
        <taxon>Eukaryota</taxon>
        <taxon>Metazoa</taxon>
        <taxon>Chordata</taxon>
        <taxon>Craniata</taxon>
        <taxon>Vertebrata</taxon>
        <taxon>Euteleostomi</taxon>
        <taxon>Mammalia</taxon>
        <taxon>Eutheria</taxon>
        <taxon>Laurasiatheria</taxon>
        <taxon>Chiroptera</taxon>
        <taxon>Yangochiroptera</taxon>
        <taxon>Phyllostomidae</taxon>
        <taxon>Phyllostominae</taxon>
        <taxon>Phyllostomus</taxon>
    </lineage>
</organism>
<keyword evidence="1" id="KW-0418">Kinase</keyword>
<gene>
    <name evidence="1" type="ORF">HJG60_000518</name>
</gene>
<comment type="caution">
    <text evidence="1">The sequence shown here is derived from an EMBL/GenBank/DDBJ whole genome shotgun (WGS) entry which is preliminary data.</text>
</comment>
<evidence type="ECO:0000313" key="1">
    <source>
        <dbReference type="EMBL" id="KAF6092125.1"/>
    </source>
</evidence>
<reference evidence="1 2" key="1">
    <citation type="journal article" date="2020" name="Nature">
        <title>Six reference-quality genomes reveal evolution of bat adaptations.</title>
        <authorList>
            <person name="Jebb D."/>
            <person name="Huang Z."/>
            <person name="Pippel M."/>
            <person name="Hughes G.M."/>
            <person name="Lavrichenko K."/>
            <person name="Devanna P."/>
            <person name="Winkler S."/>
            <person name="Jermiin L.S."/>
            <person name="Skirmuntt E.C."/>
            <person name="Katzourakis A."/>
            <person name="Burkitt-Gray L."/>
            <person name="Ray D.A."/>
            <person name="Sullivan K.A.M."/>
            <person name="Roscito J.G."/>
            <person name="Kirilenko B.M."/>
            <person name="Davalos L.M."/>
            <person name="Corthals A.P."/>
            <person name="Power M.L."/>
            <person name="Jones G."/>
            <person name="Ransome R.D."/>
            <person name="Dechmann D.K.N."/>
            <person name="Locatelli A.G."/>
            <person name="Puechmaille S.J."/>
            <person name="Fedrigo O."/>
            <person name="Jarvis E.D."/>
            <person name="Hiller M."/>
            <person name="Vernes S.C."/>
            <person name="Myers E.W."/>
            <person name="Teeling E.C."/>
        </authorList>
    </citation>
    <scope>NUCLEOTIDE SEQUENCE [LARGE SCALE GENOMIC DNA]</scope>
    <source>
        <strain evidence="1">Bat1K_MPI-CBG_1</strain>
    </source>
</reference>
<dbReference type="AlphaFoldDB" id="A0A834DQF2"/>
<protein>
    <submittedName>
        <fullName evidence="1">A-kinase anchoring protein 8</fullName>
    </submittedName>
</protein>
<dbReference type="GO" id="GO:0016301">
    <property type="term" value="F:kinase activity"/>
    <property type="evidence" value="ECO:0007669"/>
    <property type="project" value="UniProtKB-KW"/>
</dbReference>
<dbReference type="Proteomes" id="UP000664940">
    <property type="component" value="Unassembled WGS sequence"/>
</dbReference>
<evidence type="ECO:0000313" key="2">
    <source>
        <dbReference type="Proteomes" id="UP000664940"/>
    </source>
</evidence>
<sequence length="133" mass="13224">MEQGYGGGYGAWNAGPTNTQGAYGTGVASWQVPSASSHSIPTTPGLVCPNTIPTAPAIATTMTLTWGLTTMVALVVSTATAGTPPVSGAHLTASYGTEARVASRTGATPALLCAVTLSCHQLPLIPCLLPGLS</sequence>
<accession>A0A834DQF2</accession>
<keyword evidence="1" id="KW-0808">Transferase</keyword>